<feature type="transmembrane region" description="Helical" evidence="10">
    <location>
        <begin position="206"/>
        <end position="223"/>
    </location>
</feature>
<dbReference type="Proteomes" id="UP000068026">
    <property type="component" value="Chromosome"/>
</dbReference>
<name>A0A0X8VAX1_ANAPI</name>
<evidence type="ECO:0000256" key="4">
    <source>
        <dbReference type="ARBA" id="ARBA00022643"/>
    </source>
</evidence>
<dbReference type="EMBL" id="FQUA01000001">
    <property type="protein sequence ID" value="SHE29367.1"/>
    <property type="molecule type" value="Genomic_DNA"/>
</dbReference>
<keyword evidence="2 10" id="KW-0597">Phosphoprotein</keyword>
<dbReference type="GO" id="GO:0022900">
    <property type="term" value="P:electron transport chain"/>
    <property type="evidence" value="ECO:0007669"/>
    <property type="project" value="UniProtKB-UniRule"/>
</dbReference>
<dbReference type="InterPro" id="IPR011303">
    <property type="entry name" value="RnfD_bac"/>
</dbReference>
<comment type="cofactor">
    <cofactor evidence="10">
        <name>FMN</name>
        <dbReference type="ChEBI" id="CHEBI:58210"/>
    </cofactor>
</comment>
<dbReference type="GO" id="GO:0005886">
    <property type="term" value="C:plasma membrane"/>
    <property type="evidence" value="ECO:0007669"/>
    <property type="project" value="UniProtKB-SubCell"/>
</dbReference>
<evidence type="ECO:0000256" key="10">
    <source>
        <dbReference type="HAMAP-Rule" id="MF_00462"/>
    </source>
</evidence>
<keyword evidence="5 10" id="KW-0812">Transmembrane</keyword>
<evidence type="ECO:0000313" key="12">
    <source>
        <dbReference type="EMBL" id="SHE29367.1"/>
    </source>
</evidence>
<sequence>MANFVVSGTPHVRSKESIQSIMRDVIIALVPASVMGIYYFGLRALMLMVAAIVSAVFFEWLYQKLMKKPITISDLSAVVTGLLLAMNLPAAAPVWVAIVGSAFAIIFAKQLFGGLGQNFINPALAGRAFLLASYPTEMTSWTSSGNFGVDAVAVATPLAQLKGGVMPDASFTDVLVGNVGGCLGETCAIALIIGGVYLIAKHVINWKVPVIYIATVFVLTALIGRKGLRVPVYEIFAGGLMLGAFFMATDYASSPVTSRGQIIFALGCGLLTTLIRIFGGYPEGVSYSILIMNLTVPLIERLTEPTIFGALPKVKEAKKA</sequence>
<dbReference type="PANTHER" id="PTHR30578:SF0">
    <property type="entry name" value="ION-TRANSLOCATING OXIDOREDUCTASE COMPLEX SUBUNIT D"/>
    <property type="match status" value="1"/>
</dbReference>
<evidence type="ECO:0000256" key="9">
    <source>
        <dbReference type="ARBA" id="ARBA00023136"/>
    </source>
</evidence>
<dbReference type="InterPro" id="IPR004338">
    <property type="entry name" value="NqrB/RnfD"/>
</dbReference>
<evidence type="ECO:0000256" key="5">
    <source>
        <dbReference type="ARBA" id="ARBA00022692"/>
    </source>
</evidence>
<evidence type="ECO:0000256" key="2">
    <source>
        <dbReference type="ARBA" id="ARBA00022553"/>
    </source>
</evidence>
<evidence type="ECO:0000256" key="7">
    <source>
        <dbReference type="ARBA" id="ARBA00022982"/>
    </source>
</evidence>
<feature type="transmembrane region" description="Helical" evidence="10">
    <location>
        <begin position="260"/>
        <end position="279"/>
    </location>
</feature>
<reference evidence="11 13" key="1">
    <citation type="journal article" date="2016" name="Genome Announc.">
        <title>Complete Genome Sequence of the Amino Acid-Fermenting Clostridium propionicum X2 (DSM 1682).</title>
        <authorList>
            <person name="Poehlein A."/>
            <person name="Schlien K."/>
            <person name="Chowdhury N.P."/>
            <person name="Gottschalk G."/>
            <person name="Buckel W."/>
            <person name="Daniel R."/>
        </authorList>
    </citation>
    <scope>NUCLEOTIDE SEQUENCE [LARGE SCALE GENOMIC DNA]</scope>
    <source>
        <strain evidence="11 13">X2</strain>
    </source>
</reference>
<dbReference type="KEGG" id="cpro:CPRO_01100"/>
<organism evidence="12 14">
    <name type="scientific">Anaerotignum propionicum DSM 1682</name>
    <dbReference type="NCBI Taxonomy" id="991789"/>
    <lineage>
        <taxon>Bacteria</taxon>
        <taxon>Bacillati</taxon>
        <taxon>Bacillota</taxon>
        <taxon>Clostridia</taxon>
        <taxon>Lachnospirales</taxon>
        <taxon>Anaerotignaceae</taxon>
        <taxon>Anaerotignum</taxon>
    </lineage>
</organism>
<feature type="transmembrane region" description="Helical" evidence="10">
    <location>
        <begin position="45"/>
        <end position="62"/>
    </location>
</feature>
<evidence type="ECO:0000313" key="11">
    <source>
        <dbReference type="EMBL" id="AMJ39734.1"/>
    </source>
</evidence>
<comment type="subcellular location">
    <subcellularLocation>
        <location evidence="10">Cell membrane</location>
        <topology evidence="10">Multi-pass membrane protein</topology>
    </subcellularLocation>
</comment>
<keyword evidence="3 10" id="KW-0285">Flavoprotein</keyword>
<dbReference type="OrthoDB" id="9776359at2"/>
<keyword evidence="1 10" id="KW-0813">Transport</keyword>
<evidence type="ECO:0000256" key="1">
    <source>
        <dbReference type="ARBA" id="ARBA00022448"/>
    </source>
</evidence>
<feature type="transmembrane region" description="Helical" evidence="10">
    <location>
        <begin position="175"/>
        <end position="200"/>
    </location>
</feature>
<feature type="transmembrane region" description="Helical" evidence="10">
    <location>
        <begin position="69"/>
        <end position="88"/>
    </location>
</feature>
<keyword evidence="13" id="KW-1185">Reference proteome</keyword>
<dbReference type="NCBIfam" id="TIGR01946">
    <property type="entry name" value="rnfD"/>
    <property type="match status" value="1"/>
</dbReference>
<evidence type="ECO:0000313" key="14">
    <source>
        <dbReference type="Proteomes" id="UP000184204"/>
    </source>
</evidence>
<dbReference type="EMBL" id="CP014223">
    <property type="protein sequence ID" value="AMJ39734.1"/>
    <property type="molecule type" value="Genomic_DNA"/>
</dbReference>
<reference evidence="13" key="2">
    <citation type="submission" date="2016-01" db="EMBL/GenBank/DDBJ databases">
        <authorList>
            <person name="Poehlein A."/>
            <person name="Schlien K."/>
            <person name="Gottschalk G."/>
            <person name="Buckel W."/>
            <person name="Daniel R."/>
        </authorList>
    </citation>
    <scope>NUCLEOTIDE SEQUENCE [LARGE SCALE GENOMIC DNA]</scope>
    <source>
        <strain evidence="13">X2</strain>
    </source>
</reference>
<proteinExistence type="inferred from homology"/>
<dbReference type="PANTHER" id="PTHR30578">
    <property type="entry name" value="ELECTRON TRANSPORT COMPLEX PROTEIN RNFD"/>
    <property type="match status" value="1"/>
</dbReference>
<keyword evidence="7 10" id="KW-0249">Electron transport</keyword>
<evidence type="ECO:0000256" key="6">
    <source>
        <dbReference type="ARBA" id="ARBA00022967"/>
    </source>
</evidence>
<protein>
    <recommendedName>
        <fullName evidence="10">Ion-translocating oxidoreductase complex subunit D</fullName>
        <ecNumber evidence="10">7.-.-.-</ecNumber>
    </recommendedName>
    <alternativeName>
        <fullName evidence="10">Rnf electron transport complex subunit D</fullName>
    </alternativeName>
</protein>
<comment type="caution">
    <text evidence="10">Lacks conserved residue(s) required for the propagation of feature annotation.</text>
</comment>
<dbReference type="HAMAP" id="MF_00462">
    <property type="entry name" value="RsxD_RnfD"/>
    <property type="match status" value="1"/>
</dbReference>
<dbReference type="EC" id="7.-.-.-" evidence="10"/>
<accession>A0A0X8VAX1</accession>
<gene>
    <name evidence="10" type="primary">rnfD</name>
    <name evidence="11" type="synonym">rsxD</name>
    <name evidence="11" type="ORF">CPRO_01100</name>
    <name evidence="12" type="ORF">SAMN02745151_00246</name>
</gene>
<dbReference type="RefSeq" id="WP_066046670.1">
    <property type="nucleotide sequence ID" value="NZ_CP014223.1"/>
</dbReference>
<dbReference type="AlphaFoldDB" id="A0A0X8VAX1"/>
<evidence type="ECO:0000313" key="13">
    <source>
        <dbReference type="Proteomes" id="UP000068026"/>
    </source>
</evidence>
<keyword evidence="8 10" id="KW-1133">Transmembrane helix</keyword>
<keyword evidence="9 10" id="KW-0472">Membrane</keyword>
<comment type="similarity">
    <text evidence="10">Belongs to the NqrB/RnfD family.</text>
</comment>
<keyword evidence="6 10" id="KW-1278">Translocase</keyword>
<feature type="transmembrane region" description="Helical" evidence="10">
    <location>
        <begin position="230"/>
        <end position="248"/>
    </location>
</feature>
<dbReference type="Pfam" id="PF03116">
    <property type="entry name" value="NQR2_RnfD_RnfE"/>
    <property type="match status" value="1"/>
</dbReference>
<evidence type="ECO:0000256" key="8">
    <source>
        <dbReference type="ARBA" id="ARBA00022989"/>
    </source>
</evidence>
<reference evidence="14" key="3">
    <citation type="submission" date="2016-11" db="EMBL/GenBank/DDBJ databases">
        <authorList>
            <person name="Jaros S."/>
            <person name="Januszkiewicz K."/>
            <person name="Wedrychowicz H."/>
        </authorList>
    </citation>
    <scope>NUCLEOTIDE SEQUENCE [LARGE SCALE GENOMIC DNA]</scope>
    <source>
        <strain evidence="14">DSM 1682</strain>
    </source>
</reference>
<dbReference type="GO" id="GO:0055085">
    <property type="term" value="P:transmembrane transport"/>
    <property type="evidence" value="ECO:0007669"/>
    <property type="project" value="InterPro"/>
</dbReference>
<keyword evidence="10" id="KW-1003">Cell membrane</keyword>
<dbReference type="Proteomes" id="UP000184204">
    <property type="component" value="Unassembled WGS sequence"/>
</dbReference>
<comment type="subunit">
    <text evidence="10">The complex is composed of six subunits: RnfA, RnfB, RnfC, RnfD, RnfE and RnfG.</text>
</comment>
<feature type="modified residue" description="FMN phosphoryl threonine" evidence="10">
    <location>
        <position position="156"/>
    </location>
</feature>
<keyword evidence="4 10" id="KW-0288">FMN</keyword>
<comment type="function">
    <text evidence="10">Part of a membrane-bound complex that couples electron transfer with translocation of ions across the membrane.</text>
</comment>
<evidence type="ECO:0000256" key="3">
    <source>
        <dbReference type="ARBA" id="ARBA00022630"/>
    </source>
</evidence>
<reference evidence="12" key="4">
    <citation type="submission" date="2016-11" db="EMBL/GenBank/DDBJ databases">
        <authorList>
            <person name="Varghese N."/>
            <person name="Submissions S."/>
        </authorList>
    </citation>
    <scope>NUCLEOTIDE SEQUENCE</scope>
    <source>
        <strain evidence="12">DSM 1682</strain>
    </source>
</reference>